<feature type="compositionally biased region" description="Polar residues" evidence="7">
    <location>
        <begin position="599"/>
        <end position="612"/>
    </location>
</feature>
<organism evidence="9 10">
    <name type="scientific">Sclerotinia sclerotiorum (strain ATCC 18683 / 1980 / Ss-1)</name>
    <name type="common">White mold</name>
    <name type="synonym">Whetzelinia sclerotiorum</name>
    <dbReference type="NCBI Taxonomy" id="665079"/>
    <lineage>
        <taxon>Eukaryota</taxon>
        <taxon>Fungi</taxon>
        <taxon>Dikarya</taxon>
        <taxon>Ascomycota</taxon>
        <taxon>Pezizomycotina</taxon>
        <taxon>Leotiomycetes</taxon>
        <taxon>Helotiales</taxon>
        <taxon>Sclerotiniaceae</taxon>
        <taxon>Sclerotinia</taxon>
    </lineage>
</organism>
<evidence type="ECO:0000256" key="6">
    <source>
        <dbReference type="SAM" id="Coils"/>
    </source>
</evidence>
<keyword evidence="3" id="KW-0805">Transcription regulation</keyword>
<feature type="compositionally biased region" description="Basic and acidic residues" evidence="7">
    <location>
        <begin position="1"/>
        <end position="10"/>
    </location>
</feature>
<feature type="coiled-coil region" evidence="6">
    <location>
        <begin position="79"/>
        <end position="106"/>
    </location>
</feature>
<keyword evidence="4" id="KW-0804">Transcription</keyword>
<dbReference type="CDD" id="cd12148">
    <property type="entry name" value="fungal_TF_MHR"/>
    <property type="match status" value="1"/>
</dbReference>
<keyword evidence="5" id="KW-0539">Nucleus</keyword>
<name>A0A1D9QJT6_SCLS1</name>
<evidence type="ECO:0000259" key="8">
    <source>
        <dbReference type="PROSITE" id="PS50048"/>
    </source>
</evidence>
<dbReference type="Gene3D" id="4.10.240.10">
    <property type="entry name" value="Zn(2)-C6 fungal-type DNA-binding domain"/>
    <property type="match status" value="1"/>
</dbReference>
<dbReference type="SUPFAM" id="SSF57701">
    <property type="entry name" value="Zn2/Cys6 DNA-binding domain"/>
    <property type="match status" value="1"/>
</dbReference>
<dbReference type="OrthoDB" id="5600212at2759"/>
<dbReference type="InterPro" id="IPR007219">
    <property type="entry name" value="XnlR_reg_dom"/>
</dbReference>
<dbReference type="SMART" id="SM00906">
    <property type="entry name" value="Fungal_trans"/>
    <property type="match status" value="1"/>
</dbReference>
<proteinExistence type="predicted"/>
<comment type="subcellular location">
    <subcellularLocation>
        <location evidence="1">Nucleus</location>
    </subcellularLocation>
</comment>
<dbReference type="SMART" id="SM00066">
    <property type="entry name" value="GAL4"/>
    <property type="match status" value="1"/>
</dbReference>
<dbReference type="Proteomes" id="UP000177798">
    <property type="component" value="Chromosome 14"/>
</dbReference>
<accession>A0A1D9QJT6</accession>
<feature type="region of interest" description="Disordered" evidence="7">
    <location>
        <begin position="599"/>
        <end position="662"/>
    </location>
</feature>
<evidence type="ECO:0000256" key="7">
    <source>
        <dbReference type="SAM" id="MobiDB-lite"/>
    </source>
</evidence>
<dbReference type="InterPro" id="IPR036864">
    <property type="entry name" value="Zn2-C6_fun-type_DNA-bd_sf"/>
</dbReference>
<evidence type="ECO:0000313" key="10">
    <source>
        <dbReference type="Proteomes" id="UP000177798"/>
    </source>
</evidence>
<dbReference type="GO" id="GO:0006351">
    <property type="term" value="P:DNA-templated transcription"/>
    <property type="evidence" value="ECO:0007669"/>
    <property type="project" value="InterPro"/>
</dbReference>
<dbReference type="Pfam" id="PF04082">
    <property type="entry name" value="Fungal_trans"/>
    <property type="match status" value="1"/>
</dbReference>
<feature type="compositionally biased region" description="Polar residues" evidence="7">
    <location>
        <begin position="704"/>
        <end position="717"/>
    </location>
</feature>
<dbReference type="PROSITE" id="PS00463">
    <property type="entry name" value="ZN2_CY6_FUNGAL_1"/>
    <property type="match status" value="1"/>
</dbReference>
<feature type="region of interest" description="Disordered" evidence="7">
    <location>
        <begin position="680"/>
        <end position="717"/>
    </location>
</feature>
<evidence type="ECO:0000256" key="4">
    <source>
        <dbReference type="ARBA" id="ARBA00023163"/>
    </source>
</evidence>
<dbReference type="CDD" id="cd00067">
    <property type="entry name" value="GAL4"/>
    <property type="match status" value="1"/>
</dbReference>
<dbReference type="PROSITE" id="PS50048">
    <property type="entry name" value="ZN2_CY6_FUNGAL_2"/>
    <property type="match status" value="1"/>
</dbReference>
<dbReference type="GO" id="GO:0008270">
    <property type="term" value="F:zinc ion binding"/>
    <property type="evidence" value="ECO:0007669"/>
    <property type="project" value="InterPro"/>
</dbReference>
<protein>
    <recommendedName>
        <fullName evidence="8">Zn(2)-C6 fungal-type domain-containing protein</fullName>
    </recommendedName>
</protein>
<dbReference type="Pfam" id="PF00172">
    <property type="entry name" value="Zn_clus"/>
    <property type="match status" value="1"/>
</dbReference>
<dbReference type="InterPro" id="IPR050815">
    <property type="entry name" value="TF_fung"/>
</dbReference>
<evidence type="ECO:0000256" key="1">
    <source>
        <dbReference type="ARBA" id="ARBA00004123"/>
    </source>
</evidence>
<keyword evidence="2" id="KW-0479">Metal-binding</keyword>
<dbReference type="VEuPathDB" id="FungiDB:sscle_14g098990"/>
<dbReference type="PANTHER" id="PTHR47338">
    <property type="entry name" value="ZN(II)2CYS6 TRANSCRIPTION FACTOR (EUROFUNG)-RELATED"/>
    <property type="match status" value="1"/>
</dbReference>
<evidence type="ECO:0000256" key="2">
    <source>
        <dbReference type="ARBA" id="ARBA00022723"/>
    </source>
</evidence>
<dbReference type="InterPro" id="IPR001138">
    <property type="entry name" value="Zn2Cys6_DnaBD"/>
</dbReference>
<evidence type="ECO:0000256" key="3">
    <source>
        <dbReference type="ARBA" id="ARBA00023015"/>
    </source>
</evidence>
<gene>
    <name evidence="9" type="ORF">sscle_14g098990</name>
</gene>
<dbReference type="AlphaFoldDB" id="A0A1D9QJT6"/>
<reference evidence="10" key="1">
    <citation type="journal article" date="2017" name="Genome Biol. Evol.">
        <title>The complete genome sequence of the phytopathogenic fungus Sclerotinia sclerotiorum reveals insights into the genome architecture of broad host range pathogens.</title>
        <authorList>
            <person name="Derbyshire M."/>
            <person name="Denton-Giles M."/>
            <person name="Hegedus D."/>
            <person name="Seifbarghy S."/>
            <person name="Rollins J."/>
            <person name="van Kan J."/>
            <person name="Seidl M.F."/>
            <person name="Faino L."/>
            <person name="Mbengue M."/>
            <person name="Navaud O."/>
            <person name="Raffaele S."/>
            <person name="Hammond-Kosack K."/>
            <person name="Heard S."/>
            <person name="Oliver R."/>
        </authorList>
    </citation>
    <scope>NUCLEOTIDE SEQUENCE [LARGE SCALE GENOMIC DNA]</scope>
    <source>
        <strain evidence="10">ATCC 18683 / 1980 / Ss-1</strain>
    </source>
</reference>
<feature type="domain" description="Zn(2)-C6 fungal-type" evidence="8">
    <location>
        <begin position="42"/>
        <end position="72"/>
    </location>
</feature>
<feature type="compositionally biased region" description="Low complexity" evidence="7">
    <location>
        <begin position="636"/>
        <end position="661"/>
    </location>
</feature>
<evidence type="ECO:0000313" key="9">
    <source>
        <dbReference type="EMBL" id="APA15129.1"/>
    </source>
</evidence>
<sequence>MSTSSEHEESASFGNEKAAPQTNRIDAAPGEGKEKGVEKTISCVSCRRRKLKCDRVKPKCGTCGRLRHECEYPERRRNIGTKRRNMKELEARLAQVETQLVAETQQMATNKTVETNVNANANVNPDWSAMNIDMDMNFTDAGLPDLGFDLMNENMGAGSSVPVDNVFSQEILSLGLQEPLPAESLMDDLYRIYFERFHPTLPMIHKGRFYAYLNMPANHKPPIALRYAMMTVAASFSDNYQNYAEIFYERARRYAELLEMQGQGGAFVCVQSVQTWAIISSFEATNAYFSRAWMSTGRCARLCLMLSLQRVDAVSGFVGKKILPPAKDWIELEERRRSFWAAYYGDRWASCATGWPMMFDEQKIKTNMPCSDDAFDLGMEERTCSLAEALTPEGASTISSFAGVVLSACLFGQNIEHMSKSGPDDGANDIANGEFWKRHRKLDNVLSNTFMFLPDSLRLPAGLRDPNIVFFHMNIHCSTICLHQGAVLTAERENISQSLIQQSEARNLMAAEEVANLMRLISHVDIYRITSWVGYCLYIASGVFLQDLRKDKPSPQSSSNLEFMMSALKAVGKKHLIARHFAVQLELEIKTRKTDHVKVSNTFPKSCPSGPSISDDGDLCPFPRSFNQKAPRNESSRSSIDISQSRITTSNTPPQTTQQPQLETISQATPTGYSATNFSQQLHQQPDSGSETIDTDFSWPLAGNTPSSDSSTSNATYPYRNSKSANLTDSNGNWIFDPDPTRFTMDPLSLNMSNRERDMENGLPDNEVLNSLINSTNVPWDPFQISRDLRHSGG</sequence>
<dbReference type="PANTHER" id="PTHR47338:SF10">
    <property type="entry name" value="TRANSCRIPTION FACTOR DOMAIN-CONTAINING PROTEIN-RELATED"/>
    <property type="match status" value="1"/>
</dbReference>
<dbReference type="GO" id="GO:0003677">
    <property type="term" value="F:DNA binding"/>
    <property type="evidence" value="ECO:0007669"/>
    <property type="project" value="InterPro"/>
</dbReference>
<feature type="compositionally biased region" description="Polar residues" evidence="7">
    <location>
        <begin position="680"/>
        <end position="692"/>
    </location>
</feature>
<dbReference type="EMBL" id="CP017827">
    <property type="protein sequence ID" value="APA15129.1"/>
    <property type="molecule type" value="Genomic_DNA"/>
</dbReference>
<feature type="region of interest" description="Disordered" evidence="7">
    <location>
        <begin position="1"/>
        <end position="34"/>
    </location>
</feature>
<dbReference type="GO" id="GO:0005634">
    <property type="term" value="C:nucleus"/>
    <property type="evidence" value="ECO:0007669"/>
    <property type="project" value="UniProtKB-SubCell"/>
</dbReference>
<dbReference type="GO" id="GO:0000981">
    <property type="term" value="F:DNA-binding transcription factor activity, RNA polymerase II-specific"/>
    <property type="evidence" value="ECO:0007669"/>
    <property type="project" value="InterPro"/>
</dbReference>
<evidence type="ECO:0000256" key="5">
    <source>
        <dbReference type="ARBA" id="ARBA00023242"/>
    </source>
</evidence>
<keyword evidence="6" id="KW-0175">Coiled coil</keyword>